<comment type="caution">
    <text evidence="2">The sequence shown here is derived from an EMBL/GenBank/DDBJ whole genome shotgun (WGS) entry which is preliminary data.</text>
</comment>
<proteinExistence type="predicted"/>
<feature type="compositionally biased region" description="Basic and acidic residues" evidence="1">
    <location>
        <begin position="229"/>
        <end position="238"/>
    </location>
</feature>
<evidence type="ECO:0000313" key="2">
    <source>
        <dbReference type="EMBL" id="TVY56796.1"/>
    </source>
</evidence>
<dbReference type="OrthoDB" id="61900at2759"/>
<gene>
    <name evidence="2" type="ORF">LSUE1_G009197</name>
</gene>
<accession>A0A8T9BRL2</accession>
<evidence type="ECO:0000256" key="1">
    <source>
        <dbReference type="SAM" id="MobiDB-lite"/>
    </source>
</evidence>
<dbReference type="AlphaFoldDB" id="A0A8T9BRL2"/>
<feature type="compositionally biased region" description="Basic and acidic residues" evidence="1">
    <location>
        <begin position="205"/>
        <end position="216"/>
    </location>
</feature>
<feature type="region of interest" description="Disordered" evidence="1">
    <location>
        <begin position="205"/>
        <end position="238"/>
    </location>
</feature>
<sequence>MRNRRQRLGTTSDILQNNAQLQAWGSSSQASIIGIRASFSNKSEARDFCINLIEIIRSAGIPVIWTLNVKTAKNTKELLVIEVMKQLVLQTLQLNETLRTERSITLSAHRFQSATTEQEWFHLLGASLAGIPRIYIIIDVEVLGKKEDGEEVCWLGAFANLFEEMAKRAIYTIVTVALVSYGSTLTSATPSPYNHGIIDIPRKKEVSVGSDKEKTAPRGSPASVLNTKPEQHHLNIGC</sequence>
<dbReference type="Proteomes" id="UP000469558">
    <property type="component" value="Unassembled WGS sequence"/>
</dbReference>
<name>A0A8T9BRL2_9HELO</name>
<organism evidence="2 3">
    <name type="scientific">Lachnellula suecica</name>
    <dbReference type="NCBI Taxonomy" id="602035"/>
    <lineage>
        <taxon>Eukaryota</taxon>
        <taxon>Fungi</taxon>
        <taxon>Dikarya</taxon>
        <taxon>Ascomycota</taxon>
        <taxon>Pezizomycotina</taxon>
        <taxon>Leotiomycetes</taxon>
        <taxon>Helotiales</taxon>
        <taxon>Lachnaceae</taxon>
        <taxon>Lachnellula</taxon>
    </lineage>
</organism>
<dbReference type="EMBL" id="QGMK01002670">
    <property type="protein sequence ID" value="TVY56796.1"/>
    <property type="molecule type" value="Genomic_DNA"/>
</dbReference>
<reference evidence="2 3" key="1">
    <citation type="submission" date="2018-05" db="EMBL/GenBank/DDBJ databases">
        <title>Genome sequencing and assembly of the regulated plant pathogen Lachnellula willkommii and related sister species for the development of diagnostic species identification markers.</title>
        <authorList>
            <person name="Giroux E."/>
            <person name="Bilodeau G."/>
        </authorList>
    </citation>
    <scope>NUCLEOTIDE SEQUENCE [LARGE SCALE GENOMIC DNA]</scope>
    <source>
        <strain evidence="2 3">CBS 268.59</strain>
    </source>
</reference>
<protein>
    <submittedName>
        <fullName evidence="2">Uncharacterized protein</fullName>
    </submittedName>
</protein>
<evidence type="ECO:0000313" key="3">
    <source>
        <dbReference type="Proteomes" id="UP000469558"/>
    </source>
</evidence>
<keyword evidence="3" id="KW-1185">Reference proteome</keyword>